<evidence type="ECO:0000256" key="3">
    <source>
        <dbReference type="ARBA" id="ARBA00022448"/>
    </source>
</evidence>
<dbReference type="InterPro" id="IPR039309">
    <property type="entry name" value="BT1"/>
</dbReference>
<dbReference type="PANTHER" id="PTHR31585">
    <property type="entry name" value="FOLATE-BIOPTERIN TRANSPORTER 1, CHLOROPLASTIC"/>
    <property type="match status" value="1"/>
</dbReference>
<dbReference type="Gene3D" id="1.20.1250.20">
    <property type="entry name" value="MFS general substrate transporter like domains"/>
    <property type="match status" value="1"/>
</dbReference>
<keyword evidence="4 8" id="KW-0812">Transmembrane</keyword>
<gene>
    <name evidence="9" type="ORF">PHYSODRAFT_342022</name>
</gene>
<feature type="transmembrane region" description="Helical" evidence="8">
    <location>
        <begin position="130"/>
        <end position="150"/>
    </location>
</feature>
<feature type="transmembrane region" description="Helical" evidence="8">
    <location>
        <begin position="510"/>
        <end position="528"/>
    </location>
</feature>
<dbReference type="Proteomes" id="UP000002640">
    <property type="component" value="Unassembled WGS sequence"/>
</dbReference>
<evidence type="ECO:0000256" key="5">
    <source>
        <dbReference type="ARBA" id="ARBA00022989"/>
    </source>
</evidence>
<feature type="region of interest" description="Disordered" evidence="7">
    <location>
        <begin position="1"/>
        <end position="22"/>
    </location>
</feature>
<feature type="transmembrane region" description="Helical" evidence="8">
    <location>
        <begin position="317"/>
        <end position="337"/>
    </location>
</feature>
<evidence type="ECO:0000313" key="10">
    <source>
        <dbReference type="Proteomes" id="UP000002640"/>
    </source>
</evidence>
<keyword evidence="6 8" id="KW-0472">Membrane</keyword>
<keyword evidence="3" id="KW-0813">Transport</keyword>
<evidence type="ECO:0000256" key="2">
    <source>
        <dbReference type="ARBA" id="ARBA00007015"/>
    </source>
</evidence>
<reference evidence="9 10" key="1">
    <citation type="journal article" date="2006" name="Science">
        <title>Phytophthora genome sequences uncover evolutionary origins and mechanisms of pathogenesis.</title>
        <authorList>
            <person name="Tyler B.M."/>
            <person name="Tripathy S."/>
            <person name="Zhang X."/>
            <person name="Dehal P."/>
            <person name="Jiang R.H."/>
            <person name="Aerts A."/>
            <person name="Arredondo F.D."/>
            <person name="Baxter L."/>
            <person name="Bensasson D."/>
            <person name="Beynon J.L."/>
            <person name="Chapman J."/>
            <person name="Damasceno C.M."/>
            <person name="Dorrance A.E."/>
            <person name="Dou D."/>
            <person name="Dickerman A.W."/>
            <person name="Dubchak I.L."/>
            <person name="Garbelotto M."/>
            <person name="Gijzen M."/>
            <person name="Gordon S.G."/>
            <person name="Govers F."/>
            <person name="Grunwald N.J."/>
            <person name="Huang W."/>
            <person name="Ivors K.L."/>
            <person name="Jones R.W."/>
            <person name="Kamoun S."/>
            <person name="Krampis K."/>
            <person name="Lamour K.H."/>
            <person name="Lee M.K."/>
            <person name="McDonald W.H."/>
            <person name="Medina M."/>
            <person name="Meijer H.J."/>
            <person name="Nordberg E.K."/>
            <person name="Maclean D.J."/>
            <person name="Ospina-Giraldo M.D."/>
            <person name="Morris P.F."/>
            <person name="Phuntumart V."/>
            <person name="Putnam N.H."/>
            <person name="Rash S."/>
            <person name="Rose J.K."/>
            <person name="Sakihama Y."/>
            <person name="Salamov A.A."/>
            <person name="Savidor A."/>
            <person name="Scheuring C.F."/>
            <person name="Smith B.M."/>
            <person name="Sobral B.W."/>
            <person name="Terry A."/>
            <person name="Torto-Alalibo T.A."/>
            <person name="Win J."/>
            <person name="Xu Z."/>
            <person name="Zhang H."/>
            <person name="Grigoriev I.V."/>
            <person name="Rokhsar D.S."/>
            <person name="Boore J.L."/>
        </authorList>
    </citation>
    <scope>NUCLEOTIDE SEQUENCE [LARGE SCALE GENOMIC DNA]</scope>
    <source>
        <strain evidence="9 10">P6497</strain>
    </source>
</reference>
<comment type="similarity">
    <text evidence="2">Belongs to the major facilitator superfamily. Folate-biopterin transporter (TC 2.A.71) family.</text>
</comment>
<feature type="transmembrane region" description="Helical" evidence="8">
    <location>
        <begin position="260"/>
        <end position="284"/>
    </location>
</feature>
<accession>G5AF32</accession>
<evidence type="ECO:0000256" key="4">
    <source>
        <dbReference type="ARBA" id="ARBA00022692"/>
    </source>
</evidence>
<proteinExistence type="inferred from homology"/>
<comment type="subcellular location">
    <subcellularLocation>
        <location evidence="1">Membrane</location>
        <topology evidence="1">Multi-pass membrane protein</topology>
    </subcellularLocation>
</comment>
<dbReference type="EMBL" id="JH159165">
    <property type="protein sequence ID" value="EGZ05822.1"/>
    <property type="molecule type" value="Genomic_DNA"/>
</dbReference>
<evidence type="ECO:0000256" key="1">
    <source>
        <dbReference type="ARBA" id="ARBA00004141"/>
    </source>
</evidence>
<evidence type="ECO:0008006" key="11">
    <source>
        <dbReference type="Google" id="ProtNLM"/>
    </source>
</evidence>
<feature type="transmembrane region" description="Helical" evidence="8">
    <location>
        <begin position="61"/>
        <end position="82"/>
    </location>
</feature>
<evidence type="ECO:0000256" key="7">
    <source>
        <dbReference type="SAM" id="MobiDB-lite"/>
    </source>
</evidence>
<keyword evidence="10" id="KW-1185">Reference proteome</keyword>
<dbReference type="AlphaFoldDB" id="G5AF32"/>
<dbReference type="InterPro" id="IPR036259">
    <property type="entry name" value="MFS_trans_sf"/>
</dbReference>
<feature type="transmembrane region" description="Helical" evidence="8">
    <location>
        <begin position="88"/>
        <end position="109"/>
    </location>
</feature>
<sequence>MAQSYQTDRVSVESLSKPRAHDAISHPSYAELKSPVDPVQLEDGSLRPANGSVSAYSWENLGMLTHIAAVGIVYGTVSGVLYSVLNNYLHLSTTLVATATALVTFPRALRLFTGMLTDTVPIFGYRRRPYMIIGWSLSFISCLLMAALPLGEPYYTDPSLSDIATVDMTPEQLATLNTDAPNRGIKLIILMMIANFGTVMAYSGFNGALMDVSQREPEATRGSVIADVNIVHYVFTIFSSFMTGIGLNSEDYGGTFSWTMGFNAIMWVCAAASLLTVPFSWYCIQEVKGERAQMSGFKFLYNIFQERVIYRYAAYRFFYNVFSQITVTASSVIQSDWAKVEPLNSGIASMLTAILTMGGVYVIKKQGLHWNWRYIIMVCQISVVFIDAFPTLGRLPQSVVLAWTGDYVTQLFMIEMENQQGFEATLLGLGVTTQSVGTPFATVITKSIDGYFDIGRTFIEQDNHYVRSQVTYTYIIAYVFNLASVVFVFLLPKQKEEVHRMQREDRKSKFWGVVTICYLLFSLAWTLMTNILSLFESTSCLRIAGGSGC</sequence>
<protein>
    <recommendedName>
        <fullName evidence="11">Transmembrane protein</fullName>
    </recommendedName>
</protein>
<dbReference type="GO" id="GO:0016020">
    <property type="term" value="C:membrane"/>
    <property type="evidence" value="ECO:0007669"/>
    <property type="project" value="UniProtKB-SubCell"/>
</dbReference>
<feature type="transmembrane region" description="Helical" evidence="8">
    <location>
        <begin position="472"/>
        <end position="490"/>
    </location>
</feature>
<feature type="transmembrane region" description="Helical" evidence="8">
    <location>
        <begin position="230"/>
        <end position="248"/>
    </location>
</feature>
<organism evidence="9 10">
    <name type="scientific">Phytophthora sojae (strain P6497)</name>
    <name type="common">Soybean stem and root rot agent</name>
    <name type="synonym">Phytophthora megasperma f. sp. glycines</name>
    <dbReference type="NCBI Taxonomy" id="1094619"/>
    <lineage>
        <taxon>Eukaryota</taxon>
        <taxon>Sar</taxon>
        <taxon>Stramenopiles</taxon>
        <taxon>Oomycota</taxon>
        <taxon>Peronosporomycetes</taxon>
        <taxon>Peronosporales</taxon>
        <taxon>Peronosporaceae</taxon>
        <taxon>Phytophthora</taxon>
    </lineage>
</organism>
<dbReference type="RefSeq" id="XP_009538683.1">
    <property type="nucleotide sequence ID" value="XM_009540388.1"/>
</dbReference>
<dbReference type="SUPFAM" id="SSF103473">
    <property type="entry name" value="MFS general substrate transporter"/>
    <property type="match status" value="1"/>
</dbReference>
<evidence type="ECO:0000256" key="6">
    <source>
        <dbReference type="ARBA" id="ARBA00023136"/>
    </source>
</evidence>
<keyword evidence="5 8" id="KW-1133">Transmembrane helix</keyword>
<dbReference type="OMA" id="YVTQLFM"/>
<feature type="transmembrane region" description="Helical" evidence="8">
    <location>
        <begin position="343"/>
        <end position="362"/>
    </location>
</feature>
<dbReference type="KEGG" id="psoj:PHYSODRAFT_342022"/>
<feature type="transmembrane region" description="Helical" evidence="8">
    <location>
        <begin position="374"/>
        <end position="393"/>
    </location>
</feature>
<name>G5AF32_PHYSP</name>
<dbReference type="InParanoid" id="G5AF32"/>
<dbReference type="PANTHER" id="PTHR31585:SF5">
    <property type="entry name" value="RNA-BINDING S4 DOMAIN-CONTAINING PROTEIN"/>
    <property type="match status" value="1"/>
</dbReference>
<evidence type="ECO:0000313" key="9">
    <source>
        <dbReference type="EMBL" id="EGZ05822.1"/>
    </source>
</evidence>
<feature type="transmembrane region" description="Helical" evidence="8">
    <location>
        <begin position="187"/>
        <end position="209"/>
    </location>
</feature>
<dbReference type="GeneID" id="20648200"/>
<dbReference type="Pfam" id="PF03092">
    <property type="entry name" value="BT1"/>
    <property type="match status" value="1"/>
</dbReference>
<evidence type="ECO:0000256" key="8">
    <source>
        <dbReference type="SAM" id="Phobius"/>
    </source>
</evidence>